<sequence length="100" mass="12194">MPRFLPSISSFGLTCPVFRFEFFTQSSVLQVWVYSFIRNRRFTQSEINSVYEYEKNMNLLKQIVFMIAQTMEEIRKVRPDYNMKNTHSINHPSYRFECFR</sequence>
<evidence type="ECO:0000313" key="3">
    <source>
        <dbReference type="Proteomes" id="UP001642409"/>
    </source>
</evidence>
<name>A0AA86VG34_9EUKA</name>
<evidence type="ECO:0000313" key="1">
    <source>
        <dbReference type="EMBL" id="CAI9965698.1"/>
    </source>
</evidence>
<comment type="caution">
    <text evidence="1">The sequence shown here is derived from an EMBL/GenBank/DDBJ whole genome shotgun (WGS) entry which is preliminary data.</text>
</comment>
<dbReference type="EMBL" id="CAXDID020000111">
    <property type="protein sequence ID" value="CAL6029599.1"/>
    <property type="molecule type" value="Genomic_DNA"/>
</dbReference>
<organism evidence="1">
    <name type="scientific">Hexamita inflata</name>
    <dbReference type="NCBI Taxonomy" id="28002"/>
    <lineage>
        <taxon>Eukaryota</taxon>
        <taxon>Metamonada</taxon>
        <taxon>Diplomonadida</taxon>
        <taxon>Hexamitidae</taxon>
        <taxon>Hexamitinae</taxon>
        <taxon>Hexamita</taxon>
    </lineage>
</organism>
<proteinExistence type="predicted"/>
<reference evidence="1" key="1">
    <citation type="submission" date="2023-06" db="EMBL/GenBank/DDBJ databases">
        <authorList>
            <person name="Kurt Z."/>
        </authorList>
    </citation>
    <scope>NUCLEOTIDE SEQUENCE</scope>
</reference>
<gene>
    <name evidence="2" type="ORF">HINF_LOCUS32476</name>
    <name evidence="1" type="ORF">HINF_LOCUS53343</name>
</gene>
<reference evidence="2 3" key="2">
    <citation type="submission" date="2024-07" db="EMBL/GenBank/DDBJ databases">
        <authorList>
            <person name="Akdeniz Z."/>
        </authorList>
    </citation>
    <scope>NUCLEOTIDE SEQUENCE [LARGE SCALE GENOMIC DNA]</scope>
</reference>
<dbReference type="EMBL" id="CATOUU010000994">
    <property type="protein sequence ID" value="CAI9965698.1"/>
    <property type="molecule type" value="Genomic_DNA"/>
</dbReference>
<dbReference type="Proteomes" id="UP001642409">
    <property type="component" value="Unassembled WGS sequence"/>
</dbReference>
<dbReference type="AlphaFoldDB" id="A0AA86VG34"/>
<accession>A0AA86VG34</accession>
<keyword evidence="3" id="KW-1185">Reference proteome</keyword>
<evidence type="ECO:0000313" key="2">
    <source>
        <dbReference type="EMBL" id="CAL6029599.1"/>
    </source>
</evidence>
<protein>
    <submittedName>
        <fullName evidence="2">Hypothetical_protein</fullName>
    </submittedName>
</protein>